<dbReference type="Gene3D" id="1.10.10.580">
    <property type="entry name" value="Structural maintenance of chromosome 1. Chain E"/>
    <property type="match status" value="1"/>
</dbReference>
<keyword evidence="2" id="KW-0131">Cell cycle</keyword>
<comment type="subcellular location">
    <subcellularLocation>
        <location evidence="2">Cytoplasm</location>
    </subcellularLocation>
    <text evidence="2">Associated with two foci at the outer edges of the nucleoid region in young cells, and at four foci within both cell halves in older cells.</text>
</comment>
<dbReference type="GO" id="GO:0007059">
    <property type="term" value="P:chromosome segregation"/>
    <property type="evidence" value="ECO:0007669"/>
    <property type="project" value="UniProtKB-UniRule"/>
</dbReference>
<comment type="subunit">
    <text evidence="2">Component of a cohesin-like complex composed of ScpA, ScpB and the Smc homodimer, in which ScpA and ScpB bind to the head domain of Smc. The presence of the three proteins is required for the association of the complex with DNA.</text>
</comment>
<keyword evidence="2" id="KW-0963">Cytoplasm</keyword>
<dbReference type="PANTHER" id="PTHR33969:SF2">
    <property type="entry name" value="SEGREGATION AND CONDENSATION PROTEIN A"/>
    <property type="match status" value="1"/>
</dbReference>
<evidence type="ECO:0000313" key="4">
    <source>
        <dbReference type="Proteomes" id="UP000010116"/>
    </source>
</evidence>
<evidence type="ECO:0000313" key="3">
    <source>
        <dbReference type="EMBL" id="EJP73857.1"/>
    </source>
</evidence>
<dbReference type="PANTHER" id="PTHR33969">
    <property type="entry name" value="SEGREGATION AND CONDENSATION PROTEIN A"/>
    <property type="match status" value="1"/>
</dbReference>
<dbReference type="GO" id="GO:0051301">
    <property type="term" value="P:cell division"/>
    <property type="evidence" value="ECO:0007669"/>
    <property type="project" value="UniProtKB-KW"/>
</dbReference>
<evidence type="ECO:0000256" key="1">
    <source>
        <dbReference type="ARBA" id="ARBA00044777"/>
    </source>
</evidence>
<dbReference type="HOGENOM" id="CLU_038686_0_1_6"/>
<dbReference type="EMBL" id="JH611164">
    <property type="protein sequence ID" value="EJP73857.1"/>
    <property type="molecule type" value="Genomic_DNA"/>
</dbReference>
<dbReference type="GO" id="GO:0006260">
    <property type="term" value="P:DNA replication"/>
    <property type="evidence" value="ECO:0007669"/>
    <property type="project" value="UniProtKB-UniRule"/>
</dbReference>
<protein>
    <recommendedName>
        <fullName evidence="1 2">Segregation and condensation protein A</fullName>
    </recommendedName>
</protein>
<reference evidence="3 4" key="1">
    <citation type="journal article" date="2012" name="ISME J.">
        <title>Genomic insights to SAR86, an abundant and uncultivated marine bacterial lineage.</title>
        <authorList>
            <person name="Dupont C.L."/>
            <person name="Rusch D.B."/>
            <person name="Yooseph S."/>
            <person name="Lombardo M.J."/>
            <person name="Richter R.A."/>
            <person name="Valas R."/>
            <person name="Novotny M."/>
            <person name="Yee-Greenbaum J."/>
            <person name="Selengut J.D."/>
            <person name="Haft D.H."/>
            <person name="Halpern A.L."/>
            <person name="Lasken R.S."/>
            <person name="Nealson K."/>
            <person name="Friedman R."/>
            <person name="Venter J.C."/>
        </authorList>
    </citation>
    <scope>NUCLEOTIDE SEQUENCE [LARGE SCALE GENOMIC DNA]</scope>
</reference>
<dbReference type="Proteomes" id="UP000010116">
    <property type="component" value="Unassembled WGS sequence"/>
</dbReference>
<comment type="similarity">
    <text evidence="2">Belongs to the ScpA family.</text>
</comment>
<dbReference type="GO" id="GO:0005737">
    <property type="term" value="C:cytoplasm"/>
    <property type="evidence" value="ECO:0007669"/>
    <property type="project" value="UniProtKB-SubCell"/>
</dbReference>
<dbReference type="Pfam" id="PF02616">
    <property type="entry name" value="SMC_ScpA"/>
    <property type="match status" value="1"/>
</dbReference>
<evidence type="ECO:0000256" key="2">
    <source>
        <dbReference type="HAMAP-Rule" id="MF_01805"/>
    </source>
</evidence>
<name>J4V5Z2_9GAMM</name>
<sequence length="266" mass="30245">MQNIAKNQLEFPLVKGQPFDSIPDDLFIPPNALELVLESFSGPMDLLLYLIKKENIDILELDVSAITDQYIEYIELMDALKFELAAEYLVMAATLAEIKSRVMLPITEEDEDEEDPKLALIARLQEYQRYKTASENIAMLPLVDRDFFVASAAAPKIKQKEPSIEISIKDIANTMQEILERPKLTNSHHIDFEELSTQERIQILLEILNQREIISFSQTLRKKEGKKGVVVTFLASLELAKDGYVTLVQNKSDQIYLRSNNAKGAV</sequence>
<comment type="function">
    <text evidence="2">Participates in chromosomal partition during cell division. May act via the formation of a condensin-like complex containing Smc and ScpB that pull DNA away from mid-cell into both cell halves.</text>
</comment>
<dbReference type="Gene3D" id="6.10.250.2410">
    <property type="match status" value="1"/>
</dbReference>
<dbReference type="HAMAP" id="MF_01805">
    <property type="entry name" value="ScpA"/>
    <property type="match status" value="1"/>
</dbReference>
<dbReference type="AlphaFoldDB" id="J4V5Z2"/>
<gene>
    <name evidence="2" type="primary">scpA</name>
    <name evidence="3" type="ORF">NT02SARS_0669</name>
</gene>
<proteinExistence type="inferred from homology"/>
<accession>J4V5Z2</accession>
<keyword evidence="2" id="KW-0132">Cell division</keyword>
<keyword evidence="2" id="KW-0159">Chromosome partition</keyword>
<organism evidence="3 4">
    <name type="scientific">SAR86 cluster bacterium SAR86B</name>
    <dbReference type="NCBI Taxonomy" id="1123867"/>
    <lineage>
        <taxon>Bacteria</taxon>
        <taxon>Pseudomonadati</taxon>
        <taxon>Pseudomonadota</taxon>
        <taxon>Gammaproteobacteria</taxon>
        <taxon>SAR86 cluster</taxon>
    </lineage>
</organism>
<dbReference type="InterPro" id="IPR003768">
    <property type="entry name" value="ScpA"/>
</dbReference>
<dbReference type="InterPro" id="IPR023093">
    <property type="entry name" value="ScpA-like_C"/>
</dbReference>